<dbReference type="PANTHER" id="PTHR42915">
    <property type="entry name" value="HYPOTHETICAL 460 KDA PROTEIN IN FEUA-SIGW INTERGENIC REGION [PRECURSOR]"/>
    <property type="match status" value="1"/>
</dbReference>
<feature type="domain" description="Peptidoglycan beta-N-acetylmuramidase NamZ N-terminal" evidence="2">
    <location>
        <begin position="83"/>
        <end position="282"/>
    </location>
</feature>
<sequence length="431" mass="47840">MKKFFSLSLLALSAMSLLACKSQKNLPAATDSKSQQTQSVAPSQKVSTVSKQAGKSLNQVQEVMIPGADQLSYYLPLLKGKKVGLMGNQTSVVGSEKVHLVDVLLKEGVDLKFGFAPEHGFRGDVERGEKFGNDVDSKTGLPLYTLYGGNQKQDSIVNSVDVMIFDLQDVGARFYTYITSLHRVMELCAKHNKQLIVLDRPNPNGDQVDGPVRHDDKFKSDVSFHKIAMIHGLTIGELAHMINGEKWLENGRQCAVTVVPVKHYDHTRSYSLPVIPSPSLPNDLSIRLYLSLCLFEGTDISVGRGTDWPFQVVGYTNPVYGSFTFTPGERHGASKHVEGKGVTNYGVDLRQLDPAAHTFTLSYLLDFYNKTPNKATFFARPAFFDKLAGTDALRLQILAGKSEAEIRASWKADLDAYKVMRKKYLLYPDFY</sequence>
<gene>
    <name evidence="4" type="ORF">J5U18_07315</name>
</gene>
<evidence type="ECO:0000313" key="5">
    <source>
        <dbReference type="Proteomes" id="UP000679691"/>
    </source>
</evidence>
<evidence type="ECO:0000313" key="4">
    <source>
        <dbReference type="EMBL" id="MBP3943369.1"/>
    </source>
</evidence>
<evidence type="ECO:0000259" key="2">
    <source>
        <dbReference type="Pfam" id="PF07075"/>
    </source>
</evidence>
<dbReference type="PANTHER" id="PTHR42915:SF1">
    <property type="entry name" value="PEPTIDOGLYCAN BETA-N-ACETYLMURAMIDASE NAMZ"/>
    <property type="match status" value="1"/>
</dbReference>
<dbReference type="InterPro" id="IPR048502">
    <property type="entry name" value="NamZ_N"/>
</dbReference>
<dbReference type="Pfam" id="PF07075">
    <property type="entry name" value="NamZ_N"/>
    <property type="match status" value="1"/>
</dbReference>
<dbReference type="AlphaFoldDB" id="A0A8T4H916"/>
<dbReference type="InterPro" id="IPR008302">
    <property type="entry name" value="NamZ"/>
</dbReference>
<dbReference type="Pfam" id="PF20732">
    <property type="entry name" value="NamZ_C"/>
    <property type="match status" value="1"/>
</dbReference>
<protein>
    <submittedName>
        <fullName evidence="4">DUF1343 domain-containing protein</fullName>
    </submittedName>
</protein>
<evidence type="ECO:0000256" key="1">
    <source>
        <dbReference type="SAM" id="SignalP"/>
    </source>
</evidence>
<keyword evidence="5" id="KW-1185">Reference proteome</keyword>
<evidence type="ECO:0000259" key="3">
    <source>
        <dbReference type="Pfam" id="PF20732"/>
    </source>
</evidence>
<proteinExistence type="predicted"/>
<name>A0A8T4H916_9SPHI</name>
<organism evidence="4 5">
    <name type="scientific">Rhinopithecimicrobium faecis</name>
    <dbReference type="NCBI Taxonomy" id="2820698"/>
    <lineage>
        <taxon>Bacteria</taxon>
        <taxon>Pseudomonadati</taxon>
        <taxon>Bacteroidota</taxon>
        <taxon>Sphingobacteriia</taxon>
        <taxon>Sphingobacteriales</taxon>
        <taxon>Sphingobacteriaceae</taxon>
        <taxon>Rhinopithecimicrobium</taxon>
    </lineage>
</organism>
<dbReference type="Proteomes" id="UP000679691">
    <property type="component" value="Unassembled WGS sequence"/>
</dbReference>
<dbReference type="EMBL" id="JAGKSB010000007">
    <property type="protein sequence ID" value="MBP3943369.1"/>
    <property type="molecule type" value="Genomic_DNA"/>
</dbReference>
<feature type="chain" id="PRO_5035947337" evidence="1">
    <location>
        <begin position="20"/>
        <end position="431"/>
    </location>
</feature>
<reference evidence="4" key="1">
    <citation type="submission" date="2021-03" db="EMBL/GenBank/DDBJ databases">
        <authorList>
            <person name="Lu T."/>
            <person name="Wang Q."/>
            <person name="Han X."/>
        </authorList>
    </citation>
    <scope>NUCLEOTIDE SEQUENCE</scope>
    <source>
        <strain evidence="4">WQ 2009</strain>
    </source>
</reference>
<dbReference type="Gene3D" id="3.90.1150.140">
    <property type="match status" value="1"/>
</dbReference>
<feature type="domain" description="Peptidoglycan beta-N-acetylmuramidase NamZ C-terminal" evidence="3">
    <location>
        <begin position="288"/>
        <end position="427"/>
    </location>
</feature>
<dbReference type="PIRSF" id="PIRSF016719">
    <property type="entry name" value="UCP016719"/>
    <property type="match status" value="1"/>
</dbReference>
<dbReference type="GO" id="GO:0033922">
    <property type="term" value="F:peptidoglycan beta-N-acetylmuramidase activity"/>
    <property type="evidence" value="ECO:0007669"/>
    <property type="project" value="InterPro"/>
</dbReference>
<dbReference type="RefSeq" id="WP_353546862.1">
    <property type="nucleotide sequence ID" value="NZ_JAGKSB010000007.1"/>
</dbReference>
<dbReference type="PROSITE" id="PS51257">
    <property type="entry name" value="PROKAR_LIPOPROTEIN"/>
    <property type="match status" value="1"/>
</dbReference>
<feature type="signal peptide" evidence="1">
    <location>
        <begin position="1"/>
        <end position="19"/>
    </location>
</feature>
<comment type="caution">
    <text evidence="4">The sequence shown here is derived from an EMBL/GenBank/DDBJ whole genome shotgun (WGS) entry which is preliminary data.</text>
</comment>
<dbReference type="Gene3D" id="3.40.50.12170">
    <property type="entry name" value="Uncharacterised protein PF07075, DUF1343"/>
    <property type="match status" value="1"/>
</dbReference>
<accession>A0A8T4H916</accession>
<keyword evidence="1" id="KW-0732">Signal</keyword>
<dbReference type="InterPro" id="IPR048503">
    <property type="entry name" value="NamZ_C"/>
</dbReference>